<dbReference type="Proteomes" id="UP000265614">
    <property type="component" value="Unassembled WGS sequence"/>
</dbReference>
<dbReference type="Gene3D" id="3.90.226.10">
    <property type="entry name" value="2-enoyl-CoA Hydratase, Chain A, domain 1"/>
    <property type="match status" value="1"/>
</dbReference>
<keyword evidence="4" id="KW-1185">Reference proteome</keyword>
<dbReference type="OrthoDB" id="9777711at2"/>
<evidence type="ECO:0000313" key="3">
    <source>
        <dbReference type="EMBL" id="RJK97506.1"/>
    </source>
</evidence>
<comment type="similarity">
    <text evidence="1">Belongs to the enoyl-CoA hydratase/isomerase family.</text>
</comment>
<dbReference type="CDD" id="cd06558">
    <property type="entry name" value="crotonase-like"/>
    <property type="match status" value="1"/>
</dbReference>
<protein>
    <submittedName>
        <fullName evidence="3">Enoyl-CoA hydratase</fullName>
    </submittedName>
</protein>
<reference evidence="3 4" key="1">
    <citation type="submission" date="2018-09" db="EMBL/GenBank/DDBJ databases">
        <title>YIM 75000 draft genome.</title>
        <authorList>
            <person name="Tang S."/>
            <person name="Feng Y."/>
        </authorList>
    </citation>
    <scope>NUCLEOTIDE SEQUENCE [LARGE SCALE GENOMIC DNA]</scope>
    <source>
        <strain evidence="3 4">YIM 75000</strain>
    </source>
</reference>
<dbReference type="EMBL" id="QZEZ01000001">
    <property type="protein sequence ID" value="RJK97506.1"/>
    <property type="molecule type" value="Genomic_DNA"/>
</dbReference>
<dbReference type="SUPFAM" id="SSF52096">
    <property type="entry name" value="ClpP/crotonase"/>
    <property type="match status" value="1"/>
</dbReference>
<dbReference type="AlphaFoldDB" id="A0A3A3Z8W3"/>
<dbReference type="Pfam" id="PF00378">
    <property type="entry name" value="ECH_1"/>
    <property type="match status" value="1"/>
</dbReference>
<dbReference type="InterPro" id="IPR001753">
    <property type="entry name" value="Enoyl-CoA_hydra/iso"/>
</dbReference>
<sequence length="267" mass="27785">MPGTAQVLSEVDAGVAVVTLNRPDRLNAVTQEMGEAYLAVMRDADADPAVRAVVVTGAGRGFCAGADLQLLAAIADGTSDADFPPDGAVFPPRLRKPVVAAVNGPCAGLGLVIALGADVRVAGPAATFTSSFARLGLVAEYGTSWLLPRLVGPSRALDLLLSARTVGAEEAERIGLVERLADDARATAVGYAQGLARSSSPRSMEAVKRQVWGDLARSREDAQRDAAALMRTSLTWPDLQEGLAALRERRAPDFPPLAAPDRPGGRP</sequence>
<proteinExistence type="inferred from homology"/>
<feature type="region of interest" description="Disordered" evidence="2">
    <location>
        <begin position="247"/>
        <end position="267"/>
    </location>
</feature>
<comment type="caution">
    <text evidence="3">The sequence shown here is derived from an EMBL/GenBank/DDBJ whole genome shotgun (WGS) entry which is preliminary data.</text>
</comment>
<name>A0A3A3Z8W3_9ACTN</name>
<dbReference type="PANTHER" id="PTHR43802">
    <property type="entry name" value="ENOYL-COA HYDRATASE"/>
    <property type="match status" value="1"/>
</dbReference>
<dbReference type="RefSeq" id="WP_119948405.1">
    <property type="nucleotide sequence ID" value="NZ_QZEZ01000001.1"/>
</dbReference>
<accession>A0A3A3Z8W3</accession>
<dbReference type="GO" id="GO:0003824">
    <property type="term" value="F:catalytic activity"/>
    <property type="evidence" value="ECO:0007669"/>
    <property type="project" value="UniProtKB-ARBA"/>
</dbReference>
<evidence type="ECO:0000256" key="1">
    <source>
        <dbReference type="ARBA" id="ARBA00005254"/>
    </source>
</evidence>
<dbReference type="PANTHER" id="PTHR43802:SF1">
    <property type="entry name" value="IP11341P-RELATED"/>
    <property type="match status" value="1"/>
</dbReference>
<organism evidence="3 4">
    <name type="scientific">Vallicoccus soli</name>
    <dbReference type="NCBI Taxonomy" id="2339232"/>
    <lineage>
        <taxon>Bacteria</taxon>
        <taxon>Bacillati</taxon>
        <taxon>Actinomycetota</taxon>
        <taxon>Actinomycetes</taxon>
        <taxon>Motilibacterales</taxon>
        <taxon>Vallicoccaceae</taxon>
        <taxon>Vallicoccus</taxon>
    </lineage>
</organism>
<gene>
    <name evidence="3" type="ORF">D5H78_00185</name>
</gene>
<dbReference type="InterPro" id="IPR029045">
    <property type="entry name" value="ClpP/crotonase-like_dom_sf"/>
</dbReference>
<evidence type="ECO:0000256" key="2">
    <source>
        <dbReference type="SAM" id="MobiDB-lite"/>
    </source>
</evidence>
<evidence type="ECO:0000313" key="4">
    <source>
        <dbReference type="Proteomes" id="UP000265614"/>
    </source>
</evidence>